<sequence length="169" mass="18319">MKENLSAFIDNELDERTSQQVLDRLHADGDLRDEFALQVLIGDLLRGEQRHFDDGFTASVMSRLEDEPTVLAPVALRVQPEAKRLWMPAAAAVAGVALVSWLGLDLMSAPSEQLAVVPVAAPAVVQVAQTDSPLRAYLVAHQAYSPAGSMQGVALYARGVSDPQTDERR</sequence>
<evidence type="ECO:0000313" key="2">
    <source>
        <dbReference type="EMBL" id="EGK72800.1"/>
    </source>
</evidence>
<reference evidence="2 3" key="1">
    <citation type="journal article" date="2011" name="J. Bacteriol.">
        <title>Genome sequence of Methyloversatilis universalis FAM5T, a methylotrophic representative of the order Rhodocyclales.</title>
        <authorList>
            <person name="Kittichotirat W."/>
            <person name="Good N.M."/>
            <person name="Hall R."/>
            <person name="Bringel F."/>
            <person name="Lajus A."/>
            <person name="Medigue C."/>
            <person name="Smalley N.E."/>
            <person name="Beck D."/>
            <person name="Bumgarner R."/>
            <person name="Vuilleumier S."/>
            <person name="Kalyuzhnaya M.G."/>
        </authorList>
    </citation>
    <scope>NUCLEOTIDE SEQUENCE [LARGE SCALE GENOMIC DNA]</scope>
    <source>
        <strain evidence="3">ATCC BAA-1314 / JCM 13912 / FAM5</strain>
    </source>
</reference>
<name>F5R8R0_METUF</name>
<dbReference type="Proteomes" id="UP000005019">
    <property type="component" value="Unassembled WGS sequence"/>
</dbReference>
<comment type="caution">
    <text evidence="2">The sequence shown here is derived from an EMBL/GenBank/DDBJ whole genome shotgun (WGS) entry which is preliminary data.</text>
</comment>
<dbReference type="Pfam" id="PF03872">
    <property type="entry name" value="RseA_N"/>
    <property type="match status" value="1"/>
</dbReference>
<dbReference type="AlphaFoldDB" id="F5R8R0"/>
<dbReference type="GO" id="GO:0016989">
    <property type="term" value="F:sigma factor antagonist activity"/>
    <property type="evidence" value="ECO:0007669"/>
    <property type="project" value="InterPro"/>
</dbReference>
<dbReference type="eggNOG" id="COG3073">
    <property type="taxonomic scope" value="Bacteria"/>
</dbReference>
<accession>F5R8R0</accession>
<protein>
    <submittedName>
        <fullName evidence="2">Anti sigma-E protein</fullName>
    </submittedName>
</protein>
<organism evidence="2 3">
    <name type="scientific">Methyloversatilis universalis (strain ATCC BAA-1314 / DSM 25237 / JCM 13912 / CCUG 52030 / FAM5)</name>
    <dbReference type="NCBI Taxonomy" id="1000565"/>
    <lineage>
        <taxon>Bacteria</taxon>
        <taxon>Pseudomonadati</taxon>
        <taxon>Pseudomonadota</taxon>
        <taxon>Betaproteobacteria</taxon>
        <taxon>Nitrosomonadales</taxon>
        <taxon>Sterolibacteriaceae</taxon>
        <taxon>Methyloversatilis</taxon>
    </lineage>
</organism>
<evidence type="ECO:0000313" key="3">
    <source>
        <dbReference type="Proteomes" id="UP000005019"/>
    </source>
</evidence>
<proteinExistence type="predicted"/>
<dbReference type="SUPFAM" id="SSF89069">
    <property type="entry name" value="N-terminal, cytoplasmic domain of anti-sigmaE factor RseA"/>
    <property type="match status" value="1"/>
</dbReference>
<dbReference type="InterPro" id="IPR005572">
    <property type="entry name" value="Anti-sigma_E_RseA_N"/>
</dbReference>
<dbReference type="InterPro" id="IPR052383">
    <property type="entry name" value="Anti-sigma-E_RseA-like"/>
</dbReference>
<dbReference type="InterPro" id="IPR036147">
    <property type="entry name" value="Anti-sigma_E_RseA_N_sf"/>
</dbReference>
<keyword evidence="3" id="KW-1185">Reference proteome</keyword>
<dbReference type="CDD" id="cd16328">
    <property type="entry name" value="RseA_N"/>
    <property type="match status" value="1"/>
</dbReference>
<feature type="domain" description="Anti sigma-E protein RseA N-terminal" evidence="1">
    <location>
        <begin position="2"/>
        <end position="83"/>
    </location>
</feature>
<dbReference type="STRING" id="1000565.METUNv1_00625"/>
<dbReference type="Gene3D" id="1.10.10.880">
    <property type="entry name" value="Anti sigma-E protein RseA, N-terminal domain"/>
    <property type="match status" value="1"/>
</dbReference>
<dbReference type="OrthoDB" id="8561243at2"/>
<dbReference type="PANTHER" id="PTHR38104">
    <property type="match status" value="1"/>
</dbReference>
<evidence type="ECO:0000259" key="1">
    <source>
        <dbReference type="Pfam" id="PF03872"/>
    </source>
</evidence>
<gene>
    <name evidence="2" type="ORF">METUNv1_00625</name>
</gene>
<dbReference type="PANTHER" id="PTHR38104:SF1">
    <property type="entry name" value="ANTI-SIGMA-E FACTOR RSEA"/>
    <property type="match status" value="1"/>
</dbReference>
<dbReference type="EMBL" id="AFHG01000030">
    <property type="protein sequence ID" value="EGK72800.1"/>
    <property type="molecule type" value="Genomic_DNA"/>
</dbReference>
<dbReference type="RefSeq" id="WP_008058724.1">
    <property type="nucleotide sequence ID" value="NZ_AFHG01000030.1"/>
</dbReference>